<reference evidence="1" key="3">
    <citation type="submission" date="2015-02" db="UniProtKB">
        <authorList>
            <consortium name="EnsemblProtists"/>
        </authorList>
    </citation>
    <scope>IDENTIFICATION</scope>
    <source>
        <strain evidence="1">DAOM BR144</strain>
    </source>
</reference>
<keyword evidence="2" id="KW-1185">Reference proteome</keyword>
<dbReference type="AlphaFoldDB" id="K3W645"/>
<evidence type="ECO:0000313" key="2">
    <source>
        <dbReference type="Proteomes" id="UP000019132"/>
    </source>
</evidence>
<reference evidence="2" key="1">
    <citation type="journal article" date="2010" name="Genome Biol.">
        <title>Genome sequence of the necrotrophic plant pathogen Pythium ultimum reveals original pathogenicity mechanisms and effector repertoire.</title>
        <authorList>
            <person name="Levesque C.A."/>
            <person name="Brouwer H."/>
            <person name="Cano L."/>
            <person name="Hamilton J.P."/>
            <person name="Holt C."/>
            <person name="Huitema E."/>
            <person name="Raffaele S."/>
            <person name="Robideau G.P."/>
            <person name="Thines M."/>
            <person name="Win J."/>
            <person name="Zerillo M.M."/>
            <person name="Beakes G.W."/>
            <person name="Boore J.L."/>
            <person name="Busam D."/>
            <person name="Dumas B."/>
            <person name="Ferriera S."/>
            <person name="Fuerstenberg S.I."/>
            <person name="Gachon C.M."/>
            <person name="Gaulin E."/>
            <person name="Govers F."/>
            <person name="Grenville-Briggs L."/>
            <person name="Horner N."/>
            <person name="Hostetler J."/>
            <person name="Jiang R.H."/>
            <person name="Johnson J."/>
            <person name="Krajaejun T."/>
            <person name="Lin H."/>
            <person name="Meijer H.J."/>
            <person name="Moore B."/>
            <person name="Morris P."/>
            <person name="Phuntmart V."/>
            <person name="Puiu D."/>
            <person name="Shetty J."/>
            <person name="Stajich J.E."/>
            <person name="Tripathy S."/>
            <person name="Wawra S."/>
            <person name="van West P."/>
            <person name="Whitty B.R."/>
            <person name="Coutinho P.M."/>
            <person name="Henrissat B."/>
            <person name="Martin F."/>
            <person name="Thomas P.D."/>
            <person name="Tyler B.M."/>
            <person name="De Vries R.P."/>
            <person name="Kamoun S."/>
            <person name="Yandell M."/>
            <person name="Tisserat N."/>
            <person name="Buell C.R."/>
        </authorList>
    </citation>
    <scope>NUCLEOTIDE SEQUENCE</scope>
    <source>
        <strain evidence="2">DAOM:BR144</strain>
    </source>
</reference>
<evidence type="ECO:0000313" key="1">
    <source>
        <dbReference type="EnsemblProtists" id="PYU1_T000436"/>
    </source>
</evidence>
<protein>
    <submittedName>
        <fullName evidence="1">Uncharacterized protein</fullName>
    </submittedName>
</protein>
<dbReference type="eggNOG" id="ENOG502SU7N">
    <property type="taxonomic scope" value="Eukaryota"/>
</dbReference>
<organism evidence="1 2">
    <name type="scientific">Globisporangium ultimum (strain ATCC 200006 / CBS 805.95 / DAOM BR144)</name>
    <name type="common">Pythium ultimum</name>
    <dbReference type="NCBI Taxonomy" id="431595"/>
    <lineage>
        <taxon>Eukaryota</taxon>
        <taxon>Sar</taxon>
        <taxon>Stramenopiles</taxon>
        <taxon>Oomycota</taxon>
        <taxon>Peronosporomycetes</taxon>
        <taxon>Pythiales</taxon>
        <taxon>Pythiaceae</taxon>
        <taxon>Globisporangium</taxon>
    </lineage>
</organism>
<sequence length="123" mass="14420">MVQLEAEYPNIILDQRVAGGYSKRRPDGLIDCLTHSVINEIDEDQHVGYESICDNKCMMELFQELGLQPIVFTHMNPDSYKINDKRIAGIFTQMKIRKLKRNEKELNRQLNELFKSFNIMIEV</sequence>
<name>K3W645_GLOUD</name>
<dbReference type="EMBL" id="GL376636">
    <property type="status" value="NOT_ANNOTATED_CDS"/>
    <property type="molecule type" value="Genomic_DNA"/>
</dbReference>
<accession>K3W645</accession>
<dbReference type="EnsemblProtists" id="PYU1_T000436">
    <property type="protein sequence ID" value="PYU1_T000436"/>
    <property type="gene ID" value="PYU1_G000436"/>
</dbReference>
<dbReference type="VEuPathDB" id="FungiDB:PYU1_G000436"/>
<dbReference type="Proteomes" id="UP000019132">
    <property type="component" value="Unassembled WGS sequence"/>
</dbReference>
<dbReference type="HOGENOM" id="CLU_134121_0_0_1"/>
<reference evidence="2" key="2">
    <citation type="submission" date="2010-04" db="EMBL/GenBank/DDBJ databases">
        <authorList>
            <person name="Buell R."/>
            <person name="Hamilton J."/>
            <person name="Hostetler J."/>
        </authorList>
    </citation>
    <scope>NUCLEOTIDE SEQUENCE [LARGE SCALE GENOMIC DNA]</scope>
    <source>
        <strain evidence="2">DAOM:BR144</strain>
    </source>
</reference>
<dbReference type="InParanoid" id="K3W645"/>
<proteinExistence type="predicted"/>